<feature type="domain" description="Disease resistance N-terminal" evidence="8">
    <location>
        <begin position="2"/>
        <end position="77"/>
    </location>
</feature>
<dbReference type="GO" id="GO:0002758">
    <property type="term" value="P:innate immune response-activating signaling pathway"/>
    <property type="evidence" value="ECO:0007669"/>
    <property type="project" value="UniProtKB-ARBA"/>
</dbReference>
<dbReference type="Gene3D" id="1.20.5.4130">
    <property type="match status" value="1"/>
</dbReference>
<dbReference type="InterPro" id="IPR041118">
    <property type="entry name" value="Rx_N"/>
</dbReference>
<dbReference type="InterPro" id="IPR032675">
    <property type="entry name" value="LRR_dom_sf"/>
</dbReference>
<dbReference type="Pfam" id="PF00931">
    <property type="entry name" value="NB-ARC"/>
    <property type="match status" value="1"/>
</dbReference>
<dbReference type="SUPFAM" id="SSF52540">
    <property type="entry name" value="P-loop containing nucleoside triphosphate hydrolases"/>
    <property type="match status" value="1"/>
</dbReference>
<dbReference type="AlphaFoldDB" id="A0AAV7GAL3"/>
<proteinExistence type="inferred from homology"/>
<reference evidence="11 12" key="1">
    <citation type="journal article" date="2021" name="Hortic Res">
        <title>Chromosome-scale assembly of the Dendrobium chrysotoxum genome enhances the understanding of orchid evolution.</title>
        <authorList>
            <person name="Zhang Y."/>
            <person name="Zhang G.Q."/>
            <person name="Zhang D."/>
            <person name="Liu X.D."/>
            <person name="Xu X.Y."/>
            <person name="Sun W.H."/>
            <person name="Yu X."/>
            <person name="Zhu X."/>
            <person name="Wang Z.W."/>
            <person name="Zhao X."/>
            <person name="Zhong W.Y."/>
            <person name="Chen H."/>
            <person name="Yin W.L."/>
            <person name="Huang T."/>
            <person name="Niu S.C."/>
            <person name="Liu Z.J."/>
        </authorList>
    </citation>
    <scope>NUCLEOTIDE SEQUENCE [LARGE SCALE GENOMIC DNA]</scope>
    <source>
        <strain evidence="11">Lindl</strain>
    </source>
</reference>
<sequence>MVISLVIPKLCSLLSDISRADSDVNWLRDELRSMRSFLEQADDSAEHGGDKANFLTWIDQIREAVYDSEDIIESFDFFRRVNSLYSFPCILNSRYKLTYRIQDLRSRVADISRRRQDYISPGSVTHSNDSRSKDAWLQGLLASSPFTNQDGGEVVGLREDLEQLLGWVLAGPPELTVVSVVGMGGLGKTTLVKRVFNHGEVRRLFDRSAWIYVSQTAKLRDIFSDMAKRLMGVPTSEIDALDVAELQEELLKILERRRFLLVLDDVWRSTLWDAVKLVLPSNNHGSRVIITTRKEELVTSITGAASQVHRLQPLSQEESWTLFRKKAFPASSVGPPDELEEVAHGIVRKCGGLPLAVVTIGGMMSRKEGNAGEWRRVLENIREYLIRDDSDDRVRRVLMLSYTDLPYPIKCCFLYFSLFPSEFIISRKRLVRLWLSEGFVDEEEDAEKYLMELISRSMVQVSMMGVGGRVKACQVHDLLHHFAITIAGKQNFSAFYEQGTGMVSTIQTKTRRISFHSHQPCATLKFNRSKKTLRSIFLFGISERFSFANRIGSFRLLRVIDLEEAAITKLSSEIGNLKHLKYLGLKGTKISNLPKTMKNLRNLQTLDVRRTQLRKLQFDVKNLMNLKHLEMRQAAQSIKLKSGIQNLSMLQVATGLLADRATAHRIGGLQQLRKLGLEKLNSKDANLLCCSINNMSSLASLSISTQSESDKLELGNLKPSPCLQKLHLVGNLSRLPEWLEQLQSLTKLRLGLSRLREDPMPILGKLRGLVFLQLYDYAYEGKAMRNCRSGFERLKILLVTGLEGLEEWEVEEGSMPFIQELWIVSCTGLKAIPSGFQFLATLQKLRLVSMPESFLSREMTGGSLFRRAKKAICRGGSSRGGSSRSESSRETESITPSTPVHPDSLEEIKCSESQQTSRYSFCGATPAPEEGVWLIDEQGNPIKRRGRTTCADIQNMLPGTRIHIEVNENNIPCNIPESILLGTYLGVVARDPVLAPIAFPDWRNKGMEPFKKKMLVEVESKFEFPGQIRHWILQSLGVKWRNYKIILKAEHWDSRPIKEILEAVPAGVDQMQWCQLINQWSKPEDKERAAKNSANAKKQTCPHTMGRTQACNLLAEEGLTPEDGNIEVNERVFTIVMGPEHSGQVCTQGFGVTPTRYFPHSKNEEGGGSGSNFGQIASLREEFKSFHDNQIRDFGSFRDEMRQFMQQF</sequence>
<dbReference type="Proteomes" id="UP000775213">
    <property type="component" value="Unassembled WGS sequence"/>
</dbReference>
<dbReference type="Pfam" id="PF23598">
    <property type="entry name" value="LRR_14"/>
    <property type="match status" value="1"/>
</dbReference>
<evidence type="ECO:0000256" key="6">
    <source>
        <dbReference type="SAM" id="MobiDB-lite"/>
    </source>
</evidence>
<dbReference type="InterPro" id="IPR058922">
    <property type="entry name" value="WHD_DRP"/>
</dbReference>
<dbReference type="InterPro" id="IPR055414">
    <property type="entry name" value="LRR_R13L4/SHOC2-like"/>
</dbReference>
<dbReference type="InterPro" id="IPR027417">
    <property type="entry name" value="P-loop_NTPase"/>
</dbReference>
<evidence type="ECO:0000256" key="4">
    <source>
        <dbReference type="ARBA" id="ARBA00022741"/>
    </source>
</evidence>
<gene>
    <name evidence="11" type="ORF">IEQ34_017770</name>
</gene>
<dbReference type="PANTHER" id="PTHR23155">
    <property type="entry name" value="DISEASE RESISTANCE PROTEIN RP"/>
    <property type="match status" value="1"/>
</dbReference>
<evidence type="ECO:0000313" key="11">
    <source>
        <dbReference type="EMBL" id="KAH0453446.1"/>
    </source>
</evidence>
<dbReference type="EMBL" id="JAGFBR010000016">
    <property type="protein sequence ID" value="KAH0453446.1"/>
    <property type="molecule type" value="Genomic_DNA"/>
</dbReference>
<feature type="domain" description="NB-ARC" evidence="7">
    <location>
        <begin position="160"/>
        <end position="331"/>
    </location>
</feature>
<feature type="region of interest" description="Disordered" evidence="6">
    <location>
        <begin position="874"/>
        <end position="906"/>
    </location>
</feature>
<dbReference type="SUPFAM" id="SSF52058">
    <property type="entry name" value="L domain-like"/>
    <property type="match status" value="1"/>
</dbReference>
<accession>A0AAV7GAL3</accession>
<keyword evidence="2" id="KW-0433">Leucine-rich repeat</keyword>
<evidence type="ECO:0000256" key="2">
    <source>
        <dbReference type="ARBA" id="ARBA00022614"/>
    </source>
</evidence>
<keyword evidence="3" id="KW-0677">Repeat</keyword>
<dbReference type="FunFam" id="1.10.8.430:FF:000003">
    <property type="entry name" value="Probable disease resistance protein At5g66910"/>
    <property type="match status" value="1"/>
</dbReference>
<organism evidence="11 12">
    <name type="scientific">Dendrobium chrysotoxum</name>
    <name type="common">Orchid</name>
    <dbReference type="NCBI Taxonomy" id="161865"/>
    <lineage>
        <taxon>Eukaryota</taxon>
        <taxon>Viridiplantae</taxon>
        <taxon>Streptophyta</taxon>
        <taxon>Embryophyta</taxon>
        <taxon>Tracheophyta</taxon>
        <taxon>Spermatophyta</taxon>
        <taxon>Magnoliopsida</taxon>
        <taxon>Liliopsida</taxon>
        <taxon>Asparagales</taxon>
        <taxon>Orchidaceae</taxon>
        <taxon>Epidendroideae</taxon>
        <taxon>Malaxideae</taxon>
        <taxon>Dendrobiinae</taxon>
        <taxon>Dendrobium</taxon>
    </lineage>
</organism>
<protein>
    <recommendedName>
        <fullName evidence="13">Disease resistance protein RPM1</fullName>
    </recommendedName>
</protein>
<dbReference type="InterPro" id="IPR002182">
    <property type="entry name" value="NB-ARC"/>
</dbReference>
<dbReference type="PANTHER" id="PTHR23155:SF1205">
    <property type="entry name" value="DISEASE RESISTANCE PROTEIN RPM1"/>
    <property type="match status" value="1"/>
</dbReference>
<evidence type="ECO:0000259" key="8">
    <source>
        <dbReference type="Pfam" id="PF18052"/>
    </source>
</evidence>
<dbReference type="Gene3D" id="1.10.8.430">
    <property type="entry name" value="Helical domain of apoptotic protease-activating factors"/>
    <property type="match status" value="1"/>
</dbReference>
<dbReference type="Gene3D" id="3.40.50.300">
    <property type="entry name" value="P-loop containing nucleotide triphosphate hydrolases"/>
    <property type="match status" value="1"/>
</dbReference>
<evidence type="ECO:0000256" key="5">
    <source>
        <dbReference type="ARBA" id="ARBA00022821"/>
    </source>
</evidence>
<evidence type="ECO:0000256" key="3">
    <source>
        <dbReference type="ARBA" id="ARBA00022737"/>
    </source>
</evidence>
<dbReference type="FunFam" id="1.10.10.10:FF:000322">
    <property type="entry name" value="Probable disease resistance protein At1g63360"/>
    <property type="match status" value="1"/>
</dbReference>
<dbReference type="InterPro" id="IPR044974">
    <property type="entry name" value="Disease_R_plants"/>
</dbReference>
<feature type="domain" description="Disease resistance R13L4/SHOC-2-like LRR" evidence="10">
    <location>
        <begin position="533"/>
        <end position="847"/>
    </location>
</feature>
<evidence type="ECO:0000259" key="9">
    <source>
        <dbReference type="Pfam" id="PF23559"/>
    </source>
</evidence>
<name>A0AAV7GAL3_DENCH</name>
<keyword evidence="5" id="KW-0611">Plant defense</keyword>
<feature type="compositionally biased region" description="Low complexity" evidence="6">
    <location>
        <begin position="874"/>
        <end position="885"/>
    </location>
</feature>
<dbReference type="Gene3D" id="3.80.10.10">
    <property type="entry name" value="Ribonuclease Inhibitor"/>
    <property type="match status" value="2"/>
</dbReference>
<dbReference type="FunFam" id="3.40.50.300:FF:001091">
    <property type="entry name" value="Probable disease resistance protein At1g61300"/>
    <property type="match status" value="1"/>
</dbReference>
<dbReference type="Pfam" id="PF18052">
    <property type="entry name" value="Rx_N"/>
    <property type="match status" value="1"/>
</dbReference>
<comment type="caution">
    <text evidence="11">The sequence shown here is derived from an EMBL/GenBank/DDBJ whole genome shotgun (WGS) entry which is preliminary data.</text>
</comment>
<dbReference type="CDD" id="cd14798">
    <property type="entry name" value="RX-CC_like"/>
    <property type="match status" value="1"/>
</dbReference>
<dbReference type="Gene3D" id="1.10.10.10">
    <property type="entry name" value="Winged helix-like DNA-binding domain superfamily/Winged helix DNA-binding domain"/>
    <property type="match status" value="1"/>
</dbReference>
<keyword evidence="4" id="KW-0547">Nucleotide-binding</keyword>
<keyword evidence="12" id="KW-1185">Reference proteome</keyword>
<dbReference type="InterPro" id="IPR038005">
    <property type="entry name" value="RX-like_CC"/>
</dbReference>
<dbReference type="InterPro" id="IPR036388">
    <property type="entry name" value="WH-like_DNA-bd_sf"/>
</dbReference>
<evidence type="ECO:0000256" key="1">
    <source>
        <dbReference type="ARBA" id="ARBA00008894"/>
    </source>
</evidence>
<dbReference type="PRINTS" id="PR00364">
    <property type="entry name" value="DISEASERSIST"/>
</dbReference>
<evidence type="ECO:0000313" key="12">
    <source>
        <dbReference type="Proteomes" id="UP000775213"/>
    </source>
</evidence>
<evidence type="ECO:0000259" key="7">
    <source>
        <dbReference type="Pfam" id="PF00931"/>
    </source>
</evidence>
<comment type="similarity">
    <text evidence="1">Belongs to the disease resistance NB-LRR family.</text>
</comment>
<dbReference type="GO" id="GO:0042742">
    <property type="term" value="P:defense response to bacterium"/>
    <property type="evidence" value="ECO:0007669"/>
    <property type="project" value="UniProtKB-ARBA"/>
</dbReference>
<evidence type="ECO:0000259" key="10">
    <source>
        <dbReference type="Pfam" id="PF23598"/>
    </source>
</evidence>
<feature type="domain" description="Disease resistance protein winged helix" evidence="9">
    <location>
        <begin position="418"/>
        <end position="483"/>
    </location>
</feature>
<dbReference type="InterPro" id="IPR042197">
    <property type="entry name" value="Apaf_helical"/>
</dbReference>
<dbReference type="GO" id="GO:0043531">
    <property type="term" value="F:ADP binding"/>
    <property type="evidence" value="ECO:0007669"/>
    <property type="project" value="InterPro"/>
</dbReference>
<evidence type="ECO:0008006" key="13">
    <source>
        <dbReference type="Google" id="ProtNLM"/>
    </source>
</evidence>
<dbReference type="GO" id="GO:0009626">
    <property type="term" value="P:plant-type hypersensitive response"/>
    <property type="evidence" value="ECO:0007669"/>
    <property type="project" value="UniProtKB-ARBA"/>
</dbReference>
<dbReference type="Pfam" id="PF23559">
    <property type="entry name" value="WHD_DRP"/>
    <property type="match status" value="1"/>
</dbReference>